<evidence type="ECO:0000256" key="4">
    <source>
        <dbReference type="SAM" id="MobiDB-lite"/>
    </source>
</evidence>
<dbReference type="GO" id="GO:0051693">
    <property type="term" value="P:actin filament capping"/>
    <property type="evidence" value="ECO:0007669"/>
    <property type="project" value="UniProtKB-KW"/>
</dbReference>
<feature type="domain" description="PH" evidence="5">
    <location>
        <begin position="592"/>
        <end position="700"/>
    </location>
</feature>
<dbReference type="InterPro" id="IPR018159">
    <property type="entry name" value="Spectrin/alpha-actinin"/>
</dbReference>
<accession>A0ABD6EL51</accession>
<dbReference type="CDD" id="cd10571">
    <property type="entry name" value="PH_beta_spectrin"/>
    <property type="match status" value="1"/>
</dbReference>
<dbReference type="InterPro" id="IPR001605">
    <property type="entry name" value="PH_dom-spectrin-type"/>
</dbReference>
<feature type="compositionally biased region" description="Polar residues" evidence="4">
    <location>
        <begin position="868"/>
        <end position="884"/>
    </location>
</feature>
<dbReference type="InterPro" id="IPR001849">
    <property type="entry name" value="PH_domain"/>
</dbReference>
<dbReference type="FunFam" id="2.30.29.30:FF:000024">
    <property type="entry name" value="Spectrin beta chain"/>
    <property type="match status" value="1"/>
</dbReference>
<dbReference type="PROSITE" id="PS50003">
    <property type="entry name" value="PH_DOMAIN"/>
    <property type="match status" value="1"/>
</dbReference>
<proteinExistence type="inferred from homology"/>
<dbReference type="SMART" id="SM00233">
    <property type="entry name" value="PH"/>
    <property type="match status" value="1"/>
</dbReference>
<reference evidence="6 7" key="1">
    <citation type="submission" date="2024-08" db="EMBL/GenBank/DDBJ databases">
        <title>Gnathostoma spinigerum genome.</title>
        <authorList>
            <person name="Gonzalez-Bertolin B."/>
            <person name="Monzon S."/>
            <person name="Zaballos A."/>
            <person name="Jimenez P."/>
            <person name="Dekumyoy P."/>
            <person name="Varona S."/>
            <person name="Cuesta I."/>
            <person name="Sumanam S."/>
            <person name="Adisakwattana P."/>
            <person name="Gasser R.B."/>
            <person name="Hernandez-Gonzalez A."/>
            <person name="Young N.D."/>
            <person name="Perteguer M.J."/>
        </authorList>
    </citation>
    <scope>NUCLEOTIDE SEQUENCE [LARGE SCALE GENOMIC DNA]</scope>
    <source>
        <strain evidence="6">AL3</strain>
        <tissue evidence="6">Liver</tissue>
    </source>
</reference>
<dbReference type="SMART" id="SM00150">
    <property type="entry name" value="SPEC"/>
    <property type="match status" value="4"/>
</dbReference>
<evidence type="ECO:0000313" key="6">
    <source>
        <dbReference type="EMBL" id="MFH4980275.1"/>
    </source>
</evidence>
<feature type="region of interest" description="Disordered" evidence="4">
    <location>
        <begin position="708"/>
        <end position="764"/>
    </location>
</feature>
<evidence type="ECO:0000256" key="2">
    <source>
        <dbReference type="ARBA" id="ARBA00022467"/>
    </source>
</evidence>
<feature type="compositionally biased region" description="Polar residues" evidence="4">
    <location>
        <begin position="741"/>
        <end position="764"/>
    </location>
</feature>
<dbReference type="SUPFAM" id="SSF46966">
    <property type="entry name" value="Spectrin repeat"/>
    <property type="match status" value="4"/>
</dbReference>
<dbReference type="Pfam" id="PF15410">
    <property type="entry name" value="PH_9"/>
    <property type="match status" value="1"/>
</dbReference>
<sequence>MRFKVEQDRLVFQLTSKQMKLEQMYKELRDACSKRRIQLVDDIRYHSFVRQVDDLSQWLEEKAEIAKQDNYGRDLEDCQCLVGEFDQVMKQLTSAGERVAAVQRCQEELLRNGHPYSASIRAKGTDLQQLWVSVNETANERQQALQGAIQVHKFDQDADETLGWLEEKEAHQVAMEGEDMTHADLPTLKQLMIKHDEFMHGVAAVEKQVTDLSKEAERLVTAYPDTKSHLEVRRIQMEEQLKDVTIASRKHLEKLDQMQNLQSYFQEHRDLIAWIRRLQHTITSEVLPLSVEGCEALMLRHNEYQTEISGRQAQIDEFIRKGRSMIASQHVLSVEISAKIDQLIKAYNTLKSTWNERSALYQENHDLRLWQHDADKLDGWLTEKECMLSEEWRKVENVEDAESRIRNFDDFLITLDAQEPKFEALKRLTLLEKAFSAQRKTETERLDAAKEAKRRETIKTFEKTNKLQDRRKERERRMTQEVSLLKPNPSFEDASEYSTQVVSQSRRVTAPVPPLRSSFDSRESAGIATPTTASHLDIRGTEGGMKTPQSVVSVVSGEEVLQRDGSARRTPRFTTRRSNSLRKLAVEDETGSVDMYGYLDRKHDLQTGGKKATVRTWKRFYTILCGQLLCFFKDENAFRENSASSAPVNILNAECNICPEYLKKKNTFRLKVQDGSEYLFSCTEEKIMLEWIDKIRFHAALTPSQQLRSFDQGENPPCRAPPPRPTDIGRRHTTEVAASSPVRSHSTSDPVSPTQESSSAQADVYESNTLPRPVSLNVGAFASLPRHARGFVPTHYPHQASLSAVPSSSPSRLPAIVKPSLNGSLPHKSKTETLKHSLYESVYGEVTSEGRVTNGEIRINGIEKGYASPTTRPLSCSVGAQNTHDSVETKVKLPSSESMRNRDSGSVSPLRYANRNDGTDFIAWVESQGNLSTSSTVSSSQNDDTGESVKGKKSKFSY</sequence>
<dbReference type="PRINTS" id="PR00683">
    <property type="entry name" value="SPECTRINPH"/>
</dbReference>
<dbReference type="Pfam" id="PF00435">
    <property type="entry name" value="Spectrin"/>
    <property type="match status" value="3"/>
</dbReference>
<comment type="caution">
    <text evidence="6">The sequence shown here is derived from an EMBL/GenBank/DDBJ whole genome shotgun (WGS) entry which is preliminary data.</text>
</comment>
<dbReference type="InterPro" id="IPR011993">
    <property type="entry name" value="PH-like_dom_sf"/>
</dbReference>
<evidence type="ECO:0000256" key="3">
    <source>
        <dbReference type="ARBA" id="ARBA00022737"/>
    </source>
</evidence>
<name>A0ABD6EL51_9BILA</name>
<feature type="region of interest" description="Disordered" evidence="4">
    <location>
        <begin position="865"/>
        <end position="912"/>
    </location>
</feature>
<dbReference type="PANTHER" id="PTHR11915">
    <property type="entry name" value="SPECTRIN/FILAMIN RELATED CYTOSKELETAL PROTEIN"/>
    <property type="match status" value="1"/>
</dbReference>
<dbReference type="Proteomes" id="UP001608902">
    <property type="component" value="Unassembled WGS sequence"/>
</dbReference>
<evidence type="ECO:0000313" key="7">
    <source>
        <dbReference type="Proteomes" id="UP001608902"/>
    </source>
</evidence>
<feature type="region of interest" description="Disordered" evidence="4">
    <location>
        <begin position="932"/>
        <end position="958"/>
    </location>
</feature>
<dbReference type="EMBL" id="JBGFUD010005321">
    <property type="protein sequence ID" value="MFH4980275.1"/>
    <property type="molecule type" value="Genomic_DNA"/>
</dbReference>
<dbReference type="SUPFAM" id="SSF50729">
    <property type="entry name" value="PH domain-like"/>
    <property type="match status" value="1"/>
</dbReference>
<keyword evidence="7" id="KW-1185">Reference proteome</keyword>
<dbReference type="AlphaFoldDB" id="A0ABD6EL51"/>
<dbReference type="CDD" id="cd00176">
    <property type="entry name" value="SPEC"/>
    <property type="match status" value="2"/>
</dbReference>
<keyword evidence="3" id="KW-0677">Repeat</keyword>
<dbReference type="InterPro" id="IPR002017">
    <property type="entry name" value="Spectrin_repeat"/>
</dbReference>
<dbReference type="Gene3D" id="2.30.29.30">
    <property type="entry name" value="Pleckstrin-homology domain (PH domain)/Phosphotyrosine-binding domain (PTB)"/>
    <property type="match status" value="1"/>
</dbReference>
<evidence type="ECO:0000256" key="1">
    <source>
        <dbReference type="ARBA" id="ARBA00006826"/>
    </source>
</evidence>
<protein>
    <recommendedName>
        <fullName evidence="5">PH domain-containing protein</fullName>
    </recommendedName>
</protein>
<feature type="region of interest" description="Disordered" evidence="4">
    <location>
        <begin position="502"/>
        <end position="529"/>
    </location>
</feature>
<dbReference type="Gene3D" id="1.20.58.60">
    <property type="match status" value="3"/>
</dbReference>
<dbReference type="InterPro" id="IPR041681">
    <property type="entry name" value="PH_9"/>
</dbReference>
<comment type="similarity">
    <text evidence="1">Belongs to the spectrin family.</text>
</comment>
<organism evidence="6 7">
    <name type="scientific">Gnathostoma spinigerum</name>
    <dbReference type="NCBI Taxonomy" id="75299"/>
    <lineage>
        <taxon>Eukaryota</taxon>
        <taxon>Metazoa</taxon>
        <taxon>Ecdysozoa</taxon>
        <taxon>Nematoda</taxon>
        <taxon>Chromadorea</taxon>
        <taxon>Rhabditida</taxon>
        <taxon>Spirurina</taxon>
        <taxon>Gnathostomatomorpha</taxon>
        <taxon>Gnathostomatoidea</taxon>
        <taxon>Gnathostomatidae</taxon>
        <taxon>Gnathostoma</taxon>
    </lineage>
</organism>
<keyword evidence="2" id="KW-0117">Actin capping</keyword>
<evidence type="ECO:0000259" key="5">
    <source>
        <dbReference type="PROSITE" id="PS50003"/>
    </source>
</evidence>
<gene>
    <name evidence="6" type="ORF">AB6A40_006984</name>
</gene>